<feature type="chain" id="PRO_5042289078" evidence="1">
    <location>
        <begin position="21"/>
        <end position="186"/>
    </location>
</feature>
<keyword evidence="1" id="KW-0732">Signal</keyword>
<feature type="signal peptide" evidence="1">
    <location>
        <begin position="1"/>
        <end position="20"/>
    </location>
</feature>
<proteinExistence type="predicted"/>
<gene>
    <name evidence="2" type="ORF">N7460_006905</name>
</gene>
<evidence type="ECO:0000256" key="1">
    <source>
        <dbReference type="SAM" id="SignalP"/>
    </source>
</evidence>
<reference evidence="2" key="1">
    <citation type="journal article" date="2023" name="IMA Fungus">
        <title>Comparative genomic study of the Penicillium genus elucidates a diverse pangenome and 15 lateral gene transfer events.</title>
        <authorList>
            <person name="Petersen C."/>
            <person name="Sorensen T."/>
            <person name="Nielsen M.R."/>
            <person name="Sondergaard T.E."/>
            <person name="Sorensen J.L."/>
            <person name="Fitzpatrick D.A."/>
            <person name="Frisvad J.C."/>
            <person name="Nielsen K.L."/>
        </authorList>
    </citation>
    <scope>NUCLEOTIDE SEQUENCE</scope>
    <source>
        <strain evidence="2">IBT 15450</strain>
    </source>
</reference>
<evidence type="ECO:0000313" key="2">
    <source>
        <dbReference type="EMBL" id="KAJ6041515.1"/>
    </source>
</evidence>
<dbReference type="Proteomes" id="UP001219568">
    <property type="component" value="Unassembled WGS sequence"/>
</dbReference>
<organism evidence="2 3">
    <name type="scientific">Penicillium canescens</name>
    <dbReference type="NCBI Taxonomy" id="5083"/>
    <lineage>
        <taxon>Eukaryota</taxon>
        <taxon>Fungi</taxon>
        <taxon>Dikarya</taxon>
        <taxon>Ascomycota</taxon>
        <taxon>Pezizomycotina</taxon>
        <taxon>Eurotiomycetes</taxon>
        <taxon>Eurotiomycetidae</taxon>
        <taxon>Eurotiales</taxon>
        <taxon>Aspergillaceae</taxon>
        <taxon>Penicillium</taxon>
    </lineage>
</organism>
<sequence length="186" mass="20895">MIHLRIWLLLCGLTIKLASCGVLHVKEDALSMNQNRQTAEIEKPSLFTEADIADGIDSVSNELLKRRNRHKGQLKARSCKTRNTEEITSYYVIKGNQHQMSDDECGPGTITSSTSRSFQRGFAIQLGVFHVSKPLYLTTYTIFNTSMKPTSYLGDAVEKLVPTGQFTQASGRFLSLMMEVFAHRMT</sequence>
<reference evidence="2" key="2">
    <citation type="submission" date="2023-01" db="EMBL/GenBank/DDBJ databases">
        <authorList>
            <person name="Petersen C."/>
        </authorList>
    </citation>
    <scope>NUCLEOTIDE SEQUENCE</scope>
    <source>
        <strain evidence="2">IBT 15450</strain>
    </source>
</reference>
<accession>A0AAD6IC08</accession>
<keyword evidence="3" id="KW-1185">Reference proteome</keyword>
<comment type="caution">
    <text evidence="2">The sequence shown here is derived from an EMBL/GenBank/DDBJ whole genome shotgun (WGS) entry which is preliminary data.</text>
</comment>
<dbReference type="EMBL" id="JAQJZL010000005">
    <property type="protein sequence ID" value="KAJ6041515.1"/>
    <property type="molecule type" value="Genomic_DNA"/>
</dbReference>
<protein>
    <submittedName>
        <fullName evidence="2">Uncharacterized protein</fullName>
    </submittedName>
</protein>
<dbReference type="AlphaFoldDB" id="A0AAD6IC08"/>
<name>A0AAD6IC08_PENCN</name>
<evidence type="ECO:0000313" key="3">
    <source>
        <dbReference type="Proteomes" id="UP001219568"/>
    </source>
</evidence>